<evidence type="ECO:0000313" key="2">
    <source>
        <dbReference type="Proteomes" id="UP000245124"/>
    </source>
</evidence>
<comment type="caution">
    <text evidence="1">The sequence shown here is derived from an EMBL/GenBank/DDBJ whole genome shotgun (WGS) entry which is preliminary data.</text>
</comment>
<dbReference type="EMBL" id="BDUD01000001">
    <property type="protein sequence ID" value="GBG22561.1"/>
    <property type="molecule type" value="Genomic_DNA"/>
</dbReference>
<dbReference type="AlphaFoldDB" id="A0A2R5G3C4"/>
<reference evidence="1 2" key="1">
    <citation type="submission" date="2017-06" db="EMBL/GenBank/DDBJ databases">
        <title>Genome sequencing of cyanobaciteial culture collection at National Institute for Environmental Studies (NIES).</title>
        <authorList>
            <person name="Hirose Y."/>
            <person name="Shimura Y."/>
            <person name="Fujisawa T."/>
            <person name="Nakamura Y."/>
            <person name="Kawachi M."/>
        </authorList>
    </citation>
    <scope>NUCLEOTIDE SEQUENCE [LARGE SCALE GENOMIC DNA]</scope>
    <source>
        <strain evidence="1 2">NIES-4072</strain>
    </source>
</reference>
<sequence length="161" mass="18804">MVKVYKFKPGFYPKALPKCWCLLTPKSPFLKEANQFVQLREGRYDVVQLQFVRAVGSVNMNHSNHFCIKKSWSSLEDACKYLLSLLHRDFLSRWYSAPSTLLCQIKSVTKQLIRIVWESRRGSHKRMFRAGSDVHGAMLCQFYRDCCESARSQVIKLSCDR</sequence>
<evidence type="ECO:0000313" key="1">
    <source>
        <dbReference type="EMBL" id="GBG22561.1"/>
    </source>
</evidence>
<name>A0A2R5G3C4_NOSCO</name>
<organism evidence="1 2">
    <name type="scientific">Nostoc commune NIES-4072</name>
    <dbReference type="NCBI Taxonomy" id="2005467"/>
    <lineage>
        <taxon>Bacteria</taxon>
        <taxon>Bacillati</taxon>
        <taxon>Cyanobacteriota</taxon>
        <taxon>Cyanophyceae</taxon>
        <taxon>Nostocales</taxon>
        <taxon>Nostocaceae</taxon>
        <taxon>Nostoc</taxon>
    </lineage>
</organism>
<dbReference type="Proteomes" id="UP000245124">
    <property type="component" value="Unassembled WGS sequence"/>
</dbReference>
<gene>
    <name evidence="1" type="ORF">NIES4072_62720</name>
</gene>
<accession>A0A2R5G3C4</accession>
<proteinExistence type="predicted"/>
<protein>
    <submittedName>
        <fullName evidence="1">Uncharacterized protein</fullName>
    </submittedName>
</protein>
<keyword evidence="2" id="KW-1185">Reference proteome</keyword>